<keyword evidence="3" id="KW-1185">Reference proteome</keyword>
<sequence length="65" mass="7511">MVALTNIGSEFSHLVKELHKNPDNPALQQEVVSRMSEMKALAKKIRWICIVWPKCTHLHHPNIKI</sequence>
<name>A0A378JUD2_9GAMM</name>
<proteinExistence type="predicted"/>
<dbReference type="Proteomes" id="UP000254040">
    <property type="component" value="Unassembled WGS sequence"/>
</dbReference>
<accession>A0A378JUD2</accession>
<dbReference type="AlphaFoldDB" id="A0A378JUD2"/>
<evidence type="ECO:0000313" key="2">
    <source>
        <dbReference type="EMBL" id="STX61620.1"/>
    </source>
</evidence>
<dbReference type="RefSeq" id="WP_115343453.1">
    <property type="nucleotide sequence ID" value="NZ_CAAAJG010000007.1"/>
</dbReference>
<reference evidence="2 4" key="2">
    <citation type="submission" date="2018-06" db="EMBL/GenBank/DDBJ databases">
        <authorList>
            <consortium name="Pathogen Informatics"/>
            <person name="Doyle S."/>
        </authorList>
    </citation>
    <scope>NUCLEOTIDE SEQUENCE [LARGE SCALE GENOMIC DNA]</scope>
    <source>
        <strain evidence="2 4">NCTC12239</strain>
    </source>
</reference>
<reference evidence="1 3" key="1">
    <citation type="submission" date="2015-11" db="EMBL/GenBank/DDBJ databases">
        <title>Genomic analysis of 38 Legionella species identifies large and diverse effector repertoires.</title>
        <authorList>
            <person name="Burstein D."/>
            <person name="Amaro F."/>
            <person name="Zusman T."/>
            <person name="Lifshitz Z."/>
            <person name="Cohen O."/>
            <person name="Gilbert J.A."/>
            <person name="Pupko T."/>
            <person name="Shuman H.A."/>
            <person name="Segal G."/>
        </authorList>
    </citation>
    <scope>NUCLEOTIDE SEQUENCE [LARGE SCALE GENOMIC DNA]</scope>
    <source>
        <strain evidence="1 3">ATCC 43877</strain>
    </source>
</reference>
<gene>
    <name evidence="1" type="ORF">Lmor_0420</name>
    <name evidence="2" type="ORF">NCTC12239_00536</name>
</gene>
<evidence type="ECO:0000313" key="3">
    <source>
        <dbReference type="Proteomes" id="UP000054985"/>
    </source>
</evidence>
<dbReference type="STRING" id="39962.Lmor_0420"/>
<dbReference type="OrthoDB" id="5645462at2"/>
<dbReference type="EMBL" id="UGOG01000001">
    <property type="protein sequence ID" value="STX61620.1"/>
    <property type="molecule type" value="Genomic_DNA"/>
</dbReference>
<dbReference type="EMBL" id="LNYN01000012">
    <property type="protein sequence ID" value="KTD37557.1"/>
    <property type="molecule type" value="Genomic_DNA"/>
</dbReference>
<dbReference type="Proteomes" id="UP000054985">
    <property type="component" value="Unassembled WGS sequence"/>
</dbReference>
<evidence type="ECO:0000313" key="1">
    <source>
        <dbReference type="EMBL" id="KTD37557.1"/>
    </source>
</evidence>
<protein>
    <submittedName>
        <fullName evidence="2">Dot/Icm secretion system substrate</fullName>
    </submittedName>
</protein>
<evidence type="ECO:0000313" key="4">
    <source>
        <dbReference type="Proteomes" id="UP000254040"/>
    </source>
</evidence>
<organism evidence="2 4">
    <name type="scientific">Legionella moravica</name>
    <dbReference type="NCBI Taxonomy" id="39962"/>
    <lineage>
        <taxon>Bacteria</taxon>
        <taxon>Pseudomonadati</taxon>
        <taxon>Pseudomonadota</taxon>
        <taxon>Gammaproteobacteria</taxon>
        <taxon>Legionellales</taxon>
        <taxon>Legionellaceae</taxon>
        <taxon>Legionella</taxon>
    </lineage>
</organism>